<evidence type="ECO:0000313" key="1">
    <source>
        <dbReference type="EMBL" id="CAB4130876.1"/>
    </source>
</evidence>
<proteinExistence type="predicted"/>
<name>A0A6J5LCJ0_9CAUD</name>
<sequence>MAQISKAVRRAVFLRLSDAATGFNAALAGVAASYGVTPFVIDWTVNSKQFFAAQLHPDEIDESTPSKYPMVMLYALSSDNRNIQKFAEFAGFVSIGLDIHLSWRPAKAVPNFEDLADAVEDAVYATLNGQNFQDWGASVVYNGDVSVQRRPLEMSAENWRQTLSFRLVFEVVTN</sequence>
<gene>
    <name evidence="1" type="ORF">UFOVP130_41</name>
</gene>
<accession>A0A6J5LCJ0</accession>
<organism evidence="1">
    <name type="scientific">uncultured Caudovirales phage</name>
    <dbReference type="NCBI Taxonomy" id="2100421"/>
    <lineage>
        <taxon>Viruses</taxon>
        <taxon>Duplodnaviria</taxon>
        <taxon>Heunggongvirae</taxon>
        <taxon>Uroviricota</taxon>
        <taxon>Caudoviricetes</taxon>
        <taxon>Peduoviridae</taxon>
        <taxon>Maltschvirus</taxon>
        <taxon>Maltschvirus maltsch</taxon>
    </lineage>
</organism>
<dbReference type="EMBL" id="LR796251">
    <property type="protein sequence ID" value="CAB4130876.1"/>
    <property type="molecule type" value="Genomic_DNA"/>
</dbReference>
<protein>
    <submittedName>
        <fullName evidence="1">Uncharacterized protein</fullName>
    </submittedName>
</protein>
<reference evidence="1" key="1">
    <citation type="submission" date="2020-04" db="EMBL/GenBank/DDBJ databases">
        <authorList>
            <person name="Chiriac C."/>
            <person name="Salcher M."/>
            <person name="Ghai R."/>
            <person name="Kavagutti S V."/>
        </authorList>
    </citation>
    <scope>NUCLEOTIDE SEQUENCE</scope>
</reference>